<dbReference type="PROSITE" id="PS50850">
    <property type="entry name" value="MFS"/>
    <property type="match status" value="1"/>
</dbReference>
<dbReference type="Pfam" id="PF07690">
    <property type="entry name" value="MFS_1"/>
    <property type="match status" value="1"/>
</dbReference>
<evidence type="ECO:0000256" key="1">
    <source>
        <dbReference type="ARBA" id="ARBA00004651"/>
    </source>
</evidence>
<evidence type="ECO:0000256" key="3">
    <source>
        <dbReference type="ARBA" id="ARBA00022475"/>
    </source>
</evidence>
<evidence type="ECO:0000256" key="4">
    <source>
        <dbReference type="ARBA" id="ARBA00022692"/>
    </source>
</evidence>
<reference evidence="9" key="1">
    <citation type="submission" date="2020-10" db="EMBL/GenBank/DDBJ databases">
        <title>Sequencing the genomes of 1000 actinobacteria strains.</title>
        <authorList>
            <person name="Klenk H.-P."/>
        </authorList>
    </citation>
    <scope>NUCLEOTIDE SEQUENCE</scope>
    <source>
        <strain evidence="9">DSM 45354</strain>
    </source>
</reference>
<evidence type="ECO:0000256" key="6">
    <source>
        <dbReference type="ARBA" id="ARBA00023136"/>
    </source>
</evidence>
<dbReference type="InterPro" id="IPR020846">
    <property type="entry name" value="MFS_dom"/>
</dbReference>
<name>A0A927N406_9ACTN</name>
<dbReference type="Gene3D" id="1.20.1720.10">
    <property type="entry name" value="Multidrug resistance protein D"/>
    <property type="match status" value="1"/>
</dbReference>
<comment type="subcellular location">
    <subcellularLocation>
        <location evidence="1">Cell membrane</location>
        <topology evidence="1">Multi-pass membrane protein</topology>
    </subcellularLocation>
</comment>
<feature type="transmembrane region" description="Helical" evidence="7">
    <location>
        <begin position="475"/>
        <end position="497"/>
    </location>
</feature>
<keyword evidence="2" id="KW-0813">Transport</keyword>
<dbReference type="InterPro" id="IPR036259">
    <property type="entry name" value="MFS_trans_sf"/>
</dbReference>
<keyword evidence="6 7" id="KW-0472">Membrane</keyword>
<keyword evidence="3" id="KW-1003">Cell membrane</keyword>
<dbReference type="PANTHER" id="PTHR42718">
    <property type="entry name" value="MAJOR FACILITATOR SUPERFAMILY MULTIDRUG TRANSPORTER MFSC"/>
    <property type="match status" value="1"/>
</dbReference>
<dbReference type="CDD" id="cd17321">
    <property type="entry name" value="MFS_MMR_MDR_like"/>
    <property type="match status" value="1"/>
</dbReference>
<feature type="transmembrane region" description="Helical" evidence="7">
    <location>
        <begin position="80"/>
        <end position="99"/>
    </location>
</feature>
<dbReference type="Proteomes" id="UP000638648">
    <property type="component" value="Unassembled WGS sequence"/>
</dbReference>
<sequence>MTDTAKAGRKEWLGLAVLVLPCLLVSMDMSVLNFALPFLSADLRPSSAQMLWIMDIYGFLLAGMLLTMGTLGDRFGRRRLLLVGAGAFGIASVLAAYSTSAEMLIATRALLGVAGATLGPSTLSLIRNMFHDPGQRRTAIAVWTAGFSGGAMLGPLVGGAMLEHFWWGSAFLVNVPFMVLLLVLGPVLLPEFRSRGVGRLDLASVVLSLVAVLAMVYGVKRIAEDGLGVVPVLSVLAGALLGLVFLRRQRTLPDPMLDVRLFRNRPFSTSIAASTLTMFAMVGFLLFSTQYLQLVLGMGPFEAAMWNLPVVAVMPVGALLAVALLRRLRPGYVVGGGLVLVSAGFAVMTQIRVDSPLAVLLLGFAVMVLGISAVLALASDMVVSAAPAARAGSASALSEASSELGAAVGIAILGSIGAAVYRAEVAAVTASGVPREAAEAARETLPGAVEVASQLPERIGTALLGSAQEAFTQGMALSAIVGTVVMAATALAVTLLLRRTPSEPASPQGDGAVGTVERVG</sequence>
<feature type="transmembrane region" description="Helical" evidence="7">
    <location>
        <begin position="105"/>
        <end position="126"/>
    </location>
</feature>
<feature type="transmembrane region" description="Helical" evidence="7">
    <location>
        <begin position="357"/>
        <end position="383"/>
    </location>
</feature>
<feature type="transmembrane region" description="Helical" evidence="7">
    <location>
        <begin position="332"/>
        <end position="351"/>
    </location>
</feature>
<feature type="transmembrane region" description="Helical" evidence="7">
    <location>
        <begin position="48"/>
        <end position="68"/>
    </location>
</feature>
<dbReference type="GO" id="GO:0022857">
    <property type="term" value="F:transmembrane transporter activity"/>
    <property type="evidence" value="ECO:0007669"/>
    <property type="project" value="InterPro"/>
</dbReference>
<feature type="transmembrane region" description="Helical" evidence="7">
    <location>
        <begin position="267"/>
        <end position="292"/>
    </location>
</feature>
<protein>
    <submittedName>
        <fullName evidence="9">DHA2 family multidrug resistance protein-like MFS transporter</fullName>
    </submittedName>
</protein>
<feature type="transmembrane region" description="Helical" evidence="7">
    <location>
        <begin position="226"/>
        <end position="246"/>
    </location>
</feature>
<dbReference type="Gene3D" id="1.20.1250.20">
    <property type="entry name" value="MFS general substrate transporter like domains"/>
    <property type="match status" value="1"/>
</dbReference>
<dbReference type="RefSeq" id="WP_192755342.1">
    <property type="nucleotide sequence ID" value="NZ_BAABJL010000005.1"/>
</dbReference>
<feature type="transmembrane region" description="Helical" evidence="7">
    <location>
        <begin position="164"/>
        <end position="188"/>
    </location>
</feature>
<feature type="transmembrane region" description="Helical" evidence="7">
    <location>
        <begin position="138"/>
        <end position="158"/>
    </location>
</feature>
<evidence type="ECO:0000313" key="10">
    <source>
        <dbReference type="Proteomes" id="UP000638648"/>
    </source>
</evidence>
<dbReference type="SUPFAM" id="SSF103473">
    <property type="entry name" value="MFS general substrate transporter"/>
    <property type="match status" value="1"/>
</dbReference>
<keyword evidence="5 7" id="KW-1133">Transmembrane helix</keyword>
<organism evidence="9 10">
    <name type="scientific">Actinopolymorpha pittospori</name>
    <dbReference type="NCBI Taxonomy" id="648752"/>
    <lineage>
        <taxon>Bacteria</taxon>
        <taxon>Bacillati</taxon>
        <taxon>Actinomycetota</taxon>
        <taxon>Actinomycetes</taxon>
        <taxon>Propionibacteriales</taxon>
        <taxon>Actinopolymorphaceae</taxon>
        <taxon>Actinopolymorpha</taxon>
    </lineage>
</organism>
<dbReference type="GO" id="GO:0005886">
    <property type="term" value="C:plasma membrane"/>
    <property type="evidence" value="ECO:0007669"/>
    <property type="project" value="UniProtKB-SubCell"/>
</dbReference>
<keyword evidence="4 7" id="KW-0812">Transmembrane</keyword>
<dbReference type="EMBL" id="JADBEM010000001">
    <property type="protein sequence ID" value="MBE1612261.1"/>
    <property type="molecule type" value="Genomic_DNA"/>
</dbReference>
<proteinExistence type="predicted"/>
<dbReference type="AlphaFoldDB" id="A0A927N406"/>
<accession>A0A927N406</accession>
<feature type="transmembrane region" description="Helical" evidence="7">
    <location>
        <begin position="12"/>
        <end position="36"/>
    </location>
</feature>
<evidence type="ECO:0000259" key="8">
    <source>
        <dbReference type="PROSITE" id="PS50850"/>
    </source>
</evidence>
<keyword evidence="10" id="KW-1185">Reference proteome</keyword>
<feature type="transmembrane region" description="Helical" evidence="7">
    <location>
        <begin position="304"/>
        <end position="325"/>
    </location>
</feature>
<gene>
    <name evidence="9" type="ORF">HEB94_009109</name>
</gene>
<dbReference type="PANTHER" id="PTHR42718:SF47">
    <property type="entry name" value="METHYL VIOLOGEN RESISTANCE PROTEIN SMVA"/>
    <property type="match status" value="1"/>
</dbReference>
<evidence type="ECO:0000256" key="7">
    <source>
        <dbReference type="SAM" id="Phobius"/>
    </source>
</evidence>
<evidence type="ECO:0000256" key="2">
    <source>
        <dbReference type="ARBA" id="ARBA00022448"/>
    </source>
</evidence>
<feature type="transmembrane region" description="Helical" evidence="7">
    <location>
        <begin position="200"/>
        <end position="220"/>
    </location>
</feature>
<evidence type="ECO:0000313" key="9">
    <source>
        <dbReference type="EMBL" id="MBE1612261.1"/>
    </source>
</evidence>
<comment type="caution">
    <text evidence="9">The sequence shown here is derived from an EMBL/GenBank/DDBJ whole genome shotgun (WGS) entry which is preliminary data.</text>
</comment>
<dbReference type="InterPro" id="IPR011701">
    <property type="entry name" value="MFS"/>
</dbReference>
<evidence type="ECO:0000256" key="5">
    <source>
        <dbReference type="ARBA" id="ARBA00022989"/>
    </source>
</evidence>
<feature type="domain" description="Major facilitator superfamily (MFS) profile" evidence="8">
    <location>
        <begin position="14"/>
        <end position="501"/>
    </location>
</feature>